<evidence type="ECO:0000259" key="3">
    <source>
        <dbReference type="PROSITE" id="PS50110"/>
    </source>
</evidence>
<name>A0ABW9B1U8_9BURK</name>
<keyword evidence="5" id="KW-1185">Reference proteome</keyword>
<dbReference type="InterPro" id="IPR001789">
    <property type="entry name" value="Sig_transdc_resp-reg_receiver"/>
</dbReference>
<evidence type="ECO:0000256" key="1">
    <source>
        <dbReference type="ARBA" id="ARBA00022553"/>
    </source>
</evidence>
<accession>A0ABW9B1U8</accession>
<evidence type="ECO:0000313" key="5">
    <source>
        <dbReference type="Proteomes" id="UP001629230"/>
    </source>
</evidence>
<evidence type="ECO:0000256" key="2">
    <source>
        <dbReference type="PROSITE-ProRule" id="PRU00169"/>
    </source>
</evidence>
<dbReference type="Pfam" id="PF00072">
    <property type="entry name" value="Response_reg"/>
    <property type="match status" value="1"/>
</dbReference>
<feature type="domain" description="Response regulatory" evidence="3">
    <location>
        <begin position="3"/>
        <end position="113"/>
    </location>
</feature>
<dbReference type="InterPro" id="IPR050595">
    <property type="entry name" value="Bact_response_regulator"/>
</dbReference>
<dbReference type="InterPro" id="IPR011006">
    <property type="entry name" value="CheY-like_superfamily"/>
</dbReference>
<proteinExistence type="predicted"/>
<sequence>MATVLLADDDMGLLGSLGILIAAEGHLVRTATNGGDALRLALESRPDIVVTDCAMPGMDGIALLRKLQQYPELASVPVILTSDARRRPHIKVFGFLRKPFPVTVLLRRLHRLARRPGVARVRTGSPRAMVGGLGSRPPQCEYA</sequence>
<protein>
    <submittedName>
        <fullName evidence="4">Response regulator</fullName>
    </submittedName>
</protein>
<dbReference type="EMBL" id="JAQQEZ010000047">
    <property type="protein sequence ID" value="MFM0006832.1"/>
    <property type="molecule type" value="Genomic_DNA"/>
</dbReference>
<feature type="modified residue" description="4-aspartylphosphate" evidence="2">
    <location>
        <position position="52"/>
    </location>
</feature>
<dbReference type="SUPFAM" id="SSF52172">
    <property type="entry name" value="CheY-like"/>
    <property type="match status" value="1"/>
</dbReference>
<keyword evidence="1 2" id="KW-0597">Phosphoprotein</keyword>
<dbReference type="Gene3D" id="3.40.50.2300">
    <property type="match status" value="1"/>
</dbReference>
<dbReference type="SMART" id="SM00448">
    <property type="entry name" value="REC"/>
    <property type="match status" value="1"/>
</dbReference>
<dbReference type="PANTHER" id="PTHR44591">
    <property type="entry name" value="STRESS RESPONSE REGULATOR PROTEIN 1"/>
    <property type="match status" value="1"/>
</dbReference>
<organism evidence="4 5">
    <name type="scientific">Paraburkholderia dipogonis</name>
    <dbReference type="NCBI Taxonomy" id="1211383"/>
    <lineage>
        <taxon>Bacteria</taxon>
        <taxon>Pseudomonadati</taxon>
        <taxon>Pseudomonadota</taxon>
        <taxon>Betaproteobacteria</taxon>
        <taxon>Burkholderiales</taxon>
        <taxon>Burkholderiaceae</taxon>
        <taxon>Paraburkholderia</taxon>
    </lineage>
</organism>
<reference evidence="4 5" key="1">
    <citation type="journal article" date="2024" name="Chem. Sci.">
        <title>Discovery of megapolipeptins by genome mining of a Burkholderiales bacteria collection.</title>
        <authorList>
            <person name="Paulo B.S."/>
            <person name="Recchia M.J.J."/>
            <person name="Lee S."/>
            <person name="Fergusson C.H."/>
            <person name="Romanowski S.B."/>
            <person name="Hernandez A."/>
            <person name="Krull N."/>
            <person name="Liu D.Y."/>
            <person name="Cavanagh H."/>
            <person name="Bos A."/>
            <person name="Gray C.A."/>
            <person name="Murphy B.T."/>
            <person name="Linington R.G."/>
            <person name="Eustaquio A.S."/>
        </authorList>
    </citation>
    <scope>NUCLEOTIDE SEQUENCE [LARGE SCALE GENOMIC DNA]</scope>
    <source>
        <strain evidence="4 5">RL17-350-BIC-A</strain>
    </source>
</reference>
<dbReference type="PANTHER" id="PTHR44591:SF3">
    <property type="entry name" value="RESPONSE REGULATORY DOMAIN-CONTAINING PROTEIN"/>
    <property type="match status" value="1"/>
</dbReference>
<dbReference type="Proteomes" id="UP001629230">
    <property type="component" value="Unassembled WGS sequence"/>
</dbReference>
<gene>
    <name evidence="4" type="ORF">PQR57_38390</name>
</gene>
<evidence type="ECO:0000313" key="4">
    <source>
        <dbReference type="EMBL" id="MFM0006832.1"/>
    </source>
</evidence>
<comment type="caution">
    <text evidence="4">The sequence shown here is derived from an EMBL/GenBank/DDBJ whole genome shotgun (WGS) entry which is preliminary data.</text>
</comment>
<dbReference type="RefSeq" id="WP_408181268.1">
    <property type="nucleotide sequence ID" value="NZ_JAQQEZ010000047.1"/>
</dbReference>
<dbReference type="PROSITE" id="PS50110">
    <property type="entry name" value="RESPONSE_REGULATORY"/>
    <property type="match status" value="1"/>
</dbReference>